<gene>
    <name evidence="3" type="ORF">SAMN04489760_1082</name>
</gene>
<accession>A0A1H7WU59</accession>
<dbReference type="EMBL" id="FOBS01000008">
    <property type="protein sequence ID" value="SEM25043.1"/>
    <property type="molecule type" value="Genomic_DNA"/>
</dbReference>
<reference evidence="3 4" key="1">
    <citation type="submission" date="2016-10" db="EMBL/GenBank/DDBJ databases">
        <authorList>
            <person name="de Groot N.N."/>
        </authorList>
    </citation>
    <scope>NUCLEOTIDE SEQUENCE [LARGE SCALE GENOMIC DNA]</scope>
    <source>
        <strain evidence="3 4">DSM 8423</strain>
    </source>
</reference>
<evidence type="ECO:0000313" key="3">
    <source>
        <dbReference type="EMBL" id="SEM25043.1"/>
    </source>
</evidence>
<dbReference type="OrthoDB" id="343514at2"/>
<dbReference type="PANTHER" id="PTHR43156">
    <property type="entry name" value="STAGE II SPORULATION PROTEIN E-RELATED"/>
    <property type="match status" value="1"/>
</dbReference>
<dbReference type="Pfam" id="PF07228">
    <property type="entry name" value="SpoIIE"/>
    <property type="match status" value="1"/>
</dbReference>
<dbReference type="InterPro" id="IPR036457">
    <property type="entry name" value="PPM-type-like_dom_sf"/>
</dbReference>
<dbReference type="Proteomes" id="UP000198744">
    <property type="component" value="Unassembled WGS sequence"/>
</dbReference>
<dbReference type="GO" id="GO:0016791">
    <property type="term" value="F:phosphatase activity"/>
    <property type="evidence" value="ECO:0007669"/>
    <property type="project" value="TreeGrafter"/>
</dbReference>
<evidence type="ECO:0000259" key="2">
    <source>
        <dbReference type="Pfam" id="PF07228"/>
    </source>
</evidence>
<dbReference type="AlphaFoldDB" id="A0A1H7WU59"/>
<proteinExistence type="predicted"/>
<name>A0A1H7WU59_9BACT</name>
<evidence type="ECO:0000256" key="1">
    <source>
        <dbReference type="ARBA" id="ARBA00022801"/>
    </source>
</evidence>
<dbReference type="PANTHER" id="PTHR43156:SF2">
    <property type="entry name" value="STAGE II SPORULATION PROTEIN E"/>
    <property type="match status" value="1"/>
</dbReference>
<keyword evidence="1" id="KW-0378">Hydrolase</keyword>
<keyword evidence="4" id="KW-1185">Reference proteome</keyword>
<protein>
    <submittedName>
        <fullName evidence="3">Stage II sporulation protein E (SpoIIE)</fullName>
    </submittedName>
</protein>
<sequence>MSLIWQNYFLATVKLQLEVSGIPLGILDDSRYEAYETKLEDGDVLLLYSDGITECRGRTEELFGEERLKSVLTVSSGTDAGDIRNAVFTAVDAFRQDEPYADDMALVVIKRRMNP</sequence>
<dbReference type="Gene3D" id="3.60.40.10">
    <property type="entry name" value="PPM-type phosphatase domain"/>
    <property type="match status" value="1"/>
</dbReference>
<organism evidence="3 4">
    <name type="scientific">Syntrophus gentianae</name>
    <dbReference type="NCBI Taxonomy" id="43775"/>
    <lineage>
        <taxon>Bacteria</taxon>
        <taxon>Pseudomonadati</taxon>
        <taxon>Thermodesulfobacteriota</taxon>
        <taxon>Syntrophia</taxon>
        <taxon>Syntrophales</taxon>
        <taxon>Syntrophaceae</taxon>
        <taxon>Syntrophus</taxon>
    </lineage>
</organism>
<feature type="domain" description="PPM-type phosphatase" evidence="2">
    <location>
        <begin position="12"/>
        <end position="112"/>
    </location>
</feature>
<dbReference type="InterPro" id="IPR052016">
    <property type="entry name" value="Bact_Sigma-Reg"/>
</dbReference>
<evidence type="ECO:0000313" key="4">
    <source>
        <dbReference type="Proteomes" id="UP000198744"/>
    </source>
</evidence>
<dbReference type="STRING" id="43775.SAMN04489760_1082"/>
<dbReference type="InterPro" id="IPR001932">
    <property type="entry name" value="PPM-type_phosphatase-like_dom"/>
</dbReference>
<dbReference type="SUPFAM" id="SSF81606">
    <property type="entry name" value="PP2C-like"/>
    <property type="match status" value="1"/>
</dbReference>